<evidence type="ECO:0000313" key="2">
    <source>
        <dbReference type="Proteomes" id="UP000190961"/>
    </source>
</evidence>
<reference evidence="1 2" key="1">
    <citation type="submission" date="2017-02" db="EMBL/GenBank/DDBJ databases">
        <authorList>
            <person name="Peterson S.W."/>
        </authorList>
    </citation>
    <scope>NUCLEOTIDE SEQUENCE [LARGE SCALE GENOMIC DNA]</scope>
    <source>
        <strain evidence="1 2">DSM 25262</strain>
    </source>
</reference>
<evidence type="ECO:0000313" key="1">
    <source>
        <dbReference type="EMBL" id="SKC85476.1"/>
    </source>
</evidence>
<gene>
    <name evidence="1" type="ORF">SAMN05660236_4889</name>
</gene>
<dbReference type="STRING" id="688867.SAMN05660236_4889"/>
<dbReference type="OrthoDB" id="852227at2"/>
<sequence>MKKEFYRDKRKGVYLTLTLEQSNGLISVDWSGFLSLAEIMNGSEETLLLIQEFKCTKLLVDNRKVSGPWQHANRWYEEDWNPRAAQAGLSALAFIMPSDLFTQLSLEGYVKVVNGLFATAIFKTEEDARSWLSEQTSA</sequence>
<dbReference type="AlphaFoldDB" id="A0A1T5MB55"/>
<organism evidence="1 2">
    <name type="scientific">Ohtaekwangia koreensis</name>
    <dbReference type="NCBI Taxonomy" id="688867"/>
    <lineage>
        <taxon>Bacteria</taxon>
        <taxon>Pseudomonadati</taxon>
        <taxon>Bacteroidota</taxon>
        <taxon>Cytophagia</taxon>
        <taxon>Cytophagales</taxon>
        <taxon>Fulvivirgaceae</taxon>
        <taxon>Ohtaekwangia</taxon>
    </lineage>
</organism>
<dbReference type="EMBL" id="FUZU01000004">
    <property type="protein sequence ID" value="SKC85476.1"/>
    <property type="molecule type" value="Genomic_DNA"/>
</dbReference>
<accession>A0A1T5MB55</accession>
<name>A0A1T5MB55_9BACT</name>
<evidence type="ECO:0008006" key="3">
    <source>
        <dbReference type="Google" id="ProtNLM"/>
    </source>
</evidence>
<proteinExistence type="predicted"/>
<dbReference type="RefSeq" id="WP_079689415.1">
    <property type="nucleotide sequence ID" value="NZ_FUZU01000004.1"/>
</dbReference>
<keyword evidence="2" id="KW-1185">Reference proteome</keyword>
<protein>
    <recommendedName>
        <fullName evidence="3">SpoIIAA-like</fullName>
    </recommendedName>
</protein>
<dbReference type="Proteomes" id="UP000190961">
    <property type="component" value="Unassembled WGS sequence"/>
</dbReference>